<accession>A0A432ZAN9</accession>
<dbReference type="InterPro" id="IPR052196">
    <property type="entry name" value="Bact_Kbp"/>
</dbReference>
<dbReference type="PANTHER" id="PTHR34700:SF8">
    <property type="entry name" value="POTASSIUM BINDING PROTEIN KBP"/>
    <property type="match status" value="1"/>
</dbReference>
<dbReference type="SUPFAM" id="SSF54106">
    <property type="entry name" value="LysM domain"/>
    <property type="match status" value="1"/>
</dbReference>
<evidence type="ECO:0000259" key="2">
    <source>
        <dbReference type="PROSITE" id="PS51782"/>
    </source>
</evidence>
<dbReference type="Pfam" id="PF01476">
    <property type="entry name" value="LysM"/>
    <property type="match status" value="1"/>
</dbReference>
<dbReference type="PROSITE" id="PS51782">
    <property type="entry name" value="LYSM"/>
    <property type="match status" value="1"/>
</dbReference>
<proteinExistence type="predicted"/>
<evidence type="ECO:0000256" key="1">
    <source>
        <dbReference type="SAM" id="SignalP"/>
    </source>
</evidence>
<dbReference type="Gene3D" id="3.10.350.10">
    <property type="entry name" value="LysM domain"/>
    <property type="match status" value="1"/>
</dbReference>
<dbReference type="InterPro" id="IPR018392">
    <property type="entry name" value="LysM"/>
</dbReference>
<dbReference type="AlphaFoldDB" id="A0A432ZAN9"/>
<dbReference type="CDD" id="cd00118">
    <property type="entry name" value="LysM"/>
    <property type="match status" value="1"/>
</dbReference>
<feature type="domain" description="LysM" evidence="2">
    <location>
        <begin position="53"/>
        <end position="101"/>
    </location>
</feature>
<feature type="signal peptide" evidence="1">
    <location>
        <begin position="1"/>
        <end position="26"/>
    </location>
</feature>
<sequence length="374" mass="41441">MELNMTTWRLPTIVALGALLMGPAAAQATPQDGATTATTEQGDVLRLRDDAPREYVVKKGDTLWDISAMFLNDPWLWPELWRVNDTVANPHLIYPGDRLYLSWVNGRPQLTRKAFKSLTPEGVIAAKGNPLPTFDYEVLKPFLDAHYVLSTAELADLPKVLGDNRGAPRVNGMTPVFIDGTLQADQKYRVFTPLERFDEQVVVLDVAGLRVSYQQQDMTEGELIQPKREISRGDVVMAPHPVELPDVIIPTNGAPVDGHVVATLNSRVKNGKYDIVILDKGRSQGVAVGQMFQAVRPGTTIFTDGEAPELANLYKPYDDLSRSWRDALKLPPRTSAELLVIQVFDGASAAIVVESYEWFEVGSYFVPKIISVEQ</sequence>
<protein>
    <submittedName>
        <fullName evidence="3">LysM domain-containing protein</fullName>
    </submittedName>
</protein>
<name>A0A432ZAN9_9GAMM</name>
<reference evidence="4" key="1">
    <citation type="journal article" date="2018" name="Front. Microbiol.">
        <title>Genome-Based Analysis Reveals the Taxonomy and Diversity of the Family Idiomarinaceae.</title>
        <authorList>
            <person name="Liu Y."/>
            <person name="Lai Q."/>
            <person name="Shao Z."/>
        </authorList>
    </citation>
    <scope>NUCLEOTIDE SEQUENCE [LARGE SCALE GENOMIC DNA]</scope>
    <source>
        <strain evidence="4">c121</strain>
    </source>
</reference>
<dbReference type="Proteomes" id="UP000287022">
    <property type="component" value="Unassembled WGS sequence"/>
</dbReference>
<dbReference type="SMART" id="SM00257">
    <property type="entry name" value="LysM"/>
    <property type="match status" value="1"/>
</dbReference>
<dbReference type="InterPro" id="IPR036779">
    <property type="entry name" value="LysM_dom_sf"/>
</dbReference>
<dbReference type="PANTHER" id="PTHR34700">
    <property type="entry name" value="POTASSIUM BINDING PROTEIN KBP"/>
    <property type="match status" value="1"/>
</dbReference>
<feature type="chain" id="PRO_5019097365" evidence="1">
    <location>
        <begin position="27"/>
        <end position="374"/>
    </location>
</feature>
<evidence type="ECO:0000313" key="4">
    <source>
        <dbReference type="Proteomes" id="UP000287022"/>
    </source>
</evidence>
<gene>
    <name evidence="3" type="ORF">CWI80_06630</name>
</gene>
<organism evidence="3 4">
    <name type="scientific">Pseudidiomarina sediminum</name>
    <dbReference type="NCBI Taxonomy" id="431675"/>
    <lineage>
        <taxon>Bacteria</taxon>
        <taxon>Pseudomonadati</taxon>
        <taxon>Pseudomonadota</taxon>
        <taxon>Gammaproteobacteria</taxon>
        <taxon>Alteromonadales</taxon>
        <taxon>Idiomarinaceae</taxon>
        <taxon>Pseudidiomarina</taxon>
    </lineage>
</organism>
<dbReference type="STRING" id="1122124.GCA_000423165_00088"/>
<evidence type="ECO:0000313" key="3">
    <source>
        <dbReference type="EMBL" id="RUO74998.1"/>
    </source>
</evidence>
<keyword evidence="4" id="KW-1185">Reference proteome</keyword>
<dbReference type="EMBL" id="PIQE01000001">
    <property type="protein sequence ID" value="RUO74998.1"/>
    <property type="molecule type" value="Genomic_DNA"/>
</dbReference>
<comment type="caution">
    <text evidence="3">The sequence shown here is derived from an EMBL/GenBank/DDBJ whole genome shotgun (WGS) entry which is preliminary data.</text>
</comment>
<keyword evidence="1" id="KW-0732">Signal</keyword>